<evidence type="ECO:0000313" key="18">
    <source>
        <dbReference type="EMBL" id="MDO6406773.1"/>
    </source>
</evidence>
<evidence type="ECO:0000256" key="6">
    <source>
        <dbReference type="ARBA" id="ARBA00022516"/>
    </source>
</evidence>
<keyword evidence="19" id="KW-0614">Plasmid</keyword>
<reference evidence="18" key="3">
    <citation type="submission" date="2023-07" db="EMBL/GenBank/DDBJ databases">
        <title>The extreme plant-growth-promoting properties of Pantoea phytobeneficialis PF55 revealed by functional and genomic analysis.</title>
        <authorList>
            <person name="Nascimento F.X."/>
            <person name="Marcio R.J."/>
        </authorList>
    </citation>
    <scope>NUCLEOTIDE SEQUENCE</scope>
    <source>
        <strain evidence="18">PF55</strain>
    </source>
</reference>
<dbReference type="SUPFAM" id="SSF51735">
    <property type="entry name" value="NAD(P)-binding Rossmann-fold domains"/>
    <property type="match status" value="1"/>
</dbReference>
<evidence type="ECO:0000256" key="2">
    <source>
        <dbReference type="ARBA" id="ARBA00005194"/>
    </source>
</evidence>
<keyword evidence="9" id="KW-0560">Oxidoreductase</keyword>
<dbReference type="InterPro" id="IPR002347">
    <property type="entry name" value="SDR_fam"/>
</dbReference>
<name>A0AAP9H9P8_9GAMM</name>
<gene>
    <name evidence="19" type="ORF">CTZ24_22915</name>
    <name evidence="18" type="ORF">Q3404_09300</name>
</gene>
<evidence type="ECO:0000256" key="5">
    <source>
        <dbReference type="ARBA" id="ARBA00017650"/>
    </source>
</evidence>
<comment type="similarity">
    <text evidence="3">Belongs to the short-chain dehydrogenases/reductases (SDR) family.</text>
</comment>
<dbReference type="EMBL" id="CP024637">
    <property type="protein sequence ID" value="QGR09300.1"/>
    <property type="molecule type" value="Genomic_DNA"/>
</dbReference>
<evidence type="ECO:0000256" key="14">
    <source>
        <dbReference type="ARBA" id="ARBA00032683"/>
    </source>
</evidence>
<dbReference type="Gene3D" id="3.40.50.720">
    <property type="entry name" value="NAD(P)-binding Rossmann-like Domain"/>
    <property type="match status" value="1"/>
</dbReference>
<keyword evidence="21" id="KW-1185">Reference proteome</keyword>
<dbReference type="InterPro" id="IPR020904">
    <property type="entry name" value="Sc_DH/Rdtase_CS"/>
</dbReference>
<evidence type="ECO:0000256" key="16">
    <source>
        <dbReference type="ARBA" id="ARBA00048508"/>
    </source>
</evidence>
<organism evidence="19 20">
    <name type="scientific">Pantoea phytobeneficialis</name>
    <dbReference type="NCBI Taxonomy" id="2052056"/>
    <lineage>
        <taxon>Bacteria</taxon>
        <taxon>Pseudomonadati</taxon>
        <taxon>Pseudomonadota</taxon>
        <taxon>Gammaproteobacteria</taxon>
        <taxon>Enterobacterales</taxon>
        <taxon>Erwiniaceae</taxon>
        <taxon>Pantoea</taxon>
    </lineage>
</organism>
<protein>
    <recommendedName>
        <fullName evidence="5">3-oxoacyl-[acyl-carrier-protein] reductase FabG</fullName>
        <ecNumber evidence="4">1.1.1.100</ecNumber>
    </recommendedName>
    <alternativeName>
        <fullName evidence="15">3-ketoacyl-acyl carrier protein reductase</fullName>
    </alternativeName>
    <alternativeName>
        <fullName evidence="12 14">Beta-Ketoacyl-acyl carrier protein reductase</fullName>
    </alternativeName>
    <alternativeName>
        <fullName evidence="13">Beta-ketoacyl-ACP reductase</fullName>
    </alternativeName>
</protein>
<dbReference type="Proteomes" id="UP001171299">
    <property type="component" value="Unassembled WGS sequence"/>
</dbReference>
<dbReference type="KEGG" id="ppho:CTZ24_22915"/>
<evidence type="ECO:0000256" key="4">
    <source>
        <dbReference type="ARBA" id="ARBA00012948"/>
    </source>
</evidence>
<comment type="function">
    <text evidence="1">Catalyzes the NADPH-dependent reduction of beta-ketoacyl-ACP substrates to beta-hydroxyacyl-ACP products, the first reductive step in the elongation cycle of fatty acid biosynthesis.</text>
</comment>
<keyword evidence="7" id="KW-0276">Fatty acid metabolism</keyword>
<dbReference type="RefSeq" id="WP_208725915.1">
    <property type="nucleotide sequence ID" value="NZ_CP024637.1"/>
</dbReference>
<dbReference type="PANTHER" id="PTHR42879">
    <property type="entry name" value="3-OXOACYL-(ACYL-CARRIER-PROTEIN) REDUCTASE"/>
    <property type="match status" value="1"/>
</dbReference>
<evidence type="ECO:0000259" key="17">
    <source>
        <dbReference type="SMART" id="SM00822"/>
    </source>
</evidence>
<evidence type="ECO:0000256" key="1">
    <source>
        <dbReference type="ARBA" id="ARBA00002607"/>
    </source>
</evidence>
<accession>A0AAP9H9P8</accession>
<evidence type="ECO:0000256" key="12">
    <source>
        <dbReference type="ARBA" id="ARBA00029743"/>
    </source>
</evidence>
<evidence type="ECO:0000256" key="9">
    <source>
        <dbReference type="ARBA" id="ARBA00023002"/>
    </source>
</evidence>
<keyword evidence="11" id="KW-0275">Fatty acid biosynthesis</keyword>
<dbReference type="PRINTS" id="PR00080">
    <property type="entry name" value="SDRFAMILY"/>
</dbReference>
<evidence type="ECO:0000256" key="11">
    <source>
        <dbReference type="ARBA" id="ARBA00023160"/>
    </source>
</evidence>
<evidence type="ECO:0000313" key="21">
    <source>
        <dbReference type="Proteomes" id="UP001171299"/>
    </source>
</evidence>
<dbReference type="GO" id="GO:0006633">
    <property type="term" value="P:fatty acid biosynthetic process"/>
    <property type="evidence" value="ECO:0007669"/>
    <property type="project" value="UniProtKB-KW"/>
</dbReference>
<evidence type="ECO:0000313" key="20">
    <source>
        <dbReference type="Proteomes" id="UP000424872"/>
    </source>
</evidence>
<comment type="catalytic activity">
    <reaction evidence="16">
        <text>a (3R)-hydroxyacyl-[ACP] + NADP(+) = a 3-oxoacyl-[ACP] + NADPH + H(+)</text>
        <dbReference type="Rhea" id="RHEA:17397"/>
        <dbReference type="Rhea" id="RHEA-COMP:9916"/>
        <dbReference type="Rhea" id="RHEA-COMP:9945"/>
        <dbReference type="ChEBI" id="CHEBI:15378"/>
        <dbReference type="ChEBI" id="CHEBI:57783"/>
        <dbReference type="ChEBI" id="CHEBI:58349"/>
        <dbReference type="ChEBI" id="CHEBI:78776"/>
        <dbReference type="ChEBI" id="CHEBI:78827"/>
        <dbReference type="EC" id="1.1.1.100"/>
    </reaction>
</comment>
<dbReference type="InterPro" id="IPR036291">
    <property type="entry name" value="NAD(P)-bd_dom_sf"/>
</dbReference>
<dbReference type="Pfam" id="PF13561">
    <property type="entry name" value="adh_short_C2"/>
    <property type="match status" value="1"/>
</dbReference>
<evidence type="ECO:0000313" key="19">
    <source>
        <dbReference type="EMBL" id="QGR09300.1"/>
    </source>
</evidence>
<dbReference type="AlphaFoldDB" id="A0AAP9H9P8"/>
<dbReference type="EMBL" id="JAUOOM010000007">
    <property type="protein sequence ID" value="MDO6406773.1"/>
    <property type="molecule type" value="Genomic_DNA"/>
</dbReference>
<dbReference type="PROSITE" id="PS00061">
    <property type="entry name" value="ADH_SHORT"/>
    <property type="match status" value="1"/>
</dbReference>
<dbReference type="Proteomes" id="UP000424872">
    <property type="component" value="Plasmid pMSR2A"/>
</dbReference>
<proteinExistence type="inferred from homology"/>
<comment type="pathway">
    <text evidence="2">Lipid metabolism; fatty acid biosynthesis.</text>
</comment>
<keyword evidence="8" id="KW-0106">Calcium</keyword>
<reference evidence="19" key="2">
    <citation type="journal article" date="2020" name="Environ. Microbiol.">
        <title>The extreme plant-growth-promoting properties of Pantoea phytobeneficialis MSR2 revealed by functional and genomic analysis.</title>
        <authorList>
            <person name="Nascimento F.X."/>
            <person name="Hernandez A.G."/>
            <person name="Glick B.R."/>
            <person name="Rossi M.J."/>
        </authorList>
    </citation>
    <scope>NUCLEOTIDE SEQUENCE</scope>
    <source>
        <strain evidence="19">MSR2</strain>
    </source>
</reference>
<dbReference type="InterPro" id="IPR057326">
    <property type="entry name" value="KR_dom"/>
</dbReference>
<keyword evidence="10" id="KW-0443">Lipid metabolism</keyword>
<evidence type="ECO:0000256" key="3">
    <source>
        <dbReference type="ARBA" id="ARBA00006484"/>
    </source>
</evidence>
<sequence>MSQKRTFLITGASKGIGFALSQRLAASGHQVIGIARSAPAQPFPGHFVALDLADSAGFKQALEDITAQFPLDGVINNVGLVRPQYLADVTLDALDEVLKVNLQPALLATQAALPGMQSRGFGRVVNISSLTVLGVPQRTSYAAAKAALVSFTRSWALELATQGITVNAVAPGPTETELFRASNPPGSLGEQRYLSSVPMKRFGQPDEIAATIAFLLSEEAGFMTGQTLYVDGGASIGVAQI</sequence>
<feature type="domain" description="Ketoreductase" evidence="17">
    <location>
        <begin position="5"/>
        <end position="172"/>
    </location>
</feature>
<evidence type="ECO:0000256" key="15">
    <source>
        <dbReference type="ARBA" id="ARBA00033040"/>
    </source>
</evidence>
<dbReference type="NCBIfam" id="NF005753">
    <property type="entry name" value="PRK07577.1"/>
    <property type="match status" value="1"/>
</dbReference>
<dbReference type="FunFam" id="3.40.50.720:FF:000173">
    <property type="entry name" value="3-oxoacyl-[acyl-carrier protein] reductase"/>
    <property type="match status" value="1"/>
</dbReference>
<dbReference type="CDD" id="cd05233">
    <property type="entry name" value="SDR_c"/>
    <property type="match status" value="1"/>
</dbReference>
<dbReference type="GO" id="GO:0004316">
    <property type="term" value="F:3-oxoacyl-[acyl-carrier-protein] reductase (NADPH) activity"/>
    <property type="evidence" value="ECO:0007669"/>
    <property type="project" value="UniProtKB-EC"/>
</dbReference>
<dbReference type="PRINTS" id="PR00081">
    <property type="entry name" value="GDHRDH"/>
</dbReference>
<dbReference type="EC" id="1.1.1.100" evidence="4"/>
<evidence type="ECO:0000256" key="7">
    <source>
        <dbReference type="ARBA" id="ARBA00022832"/>
    </source>
</evidence>
<dbReference type="SMART" id="SM00822">
    <property type="entry name" value="PKS_KR"/>
    <property type="match status" value="1"/>
</dbReference>
<evidence type="ECO:0000256" key="8">
    <source>
        <dbReference type="ARBA" id="ARBA00022837"/>
    </source>
</evidence>
<reference evidence="20" key="1">
    <citation type="submission" date="2017-11" db="EMBL/GenBank/DDBJ databases">
        <title>Genome sequence of Pantoea sp. MSR2.</title>
        <authorList>
            <person name="Nascimento F.X."/>
        </authorList>
    </citation>
    <scope>NUCLEOTIDE SEQUENCE [LARGE SCALE GENOMIC DNA]</scope>
    <source>
        <strain evidence="20">MSR2</strain>
        <plasmid evidence="20">pmsr2a</plasmid>
    </source>
</reference>
<geneLocation type="plasmid" evidence="19">
    <name>pMSR2A</name>
</geneLocation>
<evidence type="ECO:0000256" key="10">
    <source>
        <dbReference type="ARBA" id="ARBA00023098"/>
    </source>
</evidence>
<evidence type="ECO:0000256" key="13">
    <source>
        <dbReference type="ARBA" id="ARBA00029899"/>
    </source>
</evidence>
<keyword evidence="6" id="KW-0444">Lipid biosynthesis</keyword>
<geneLocation type="plasmid" evidence="20">
    <name>pmsr2a</name>
</geneLocation>
<dbReference type="InterPro" id="IPR050259">
    <property type="entry name" value="SDR"/>
</dbReference>